<evidence type="ECO:0000313" key="1">
    <source>
        <dbReference type="EMBL" id="MBW97541.1"/>
    </source>
</evidence>
<organism evidence="1">
    <name type="scientific">Rhizophora mucronata</name>
    <name type="common">Asiatic mangrove</name>
    <dbReference type="NCBI Taxonomy" id="61149"/>
    <lineage>
        <taxon>Eukaryota</taxon>
        <taxon>Viridiplantae</taxon>
        <taxon>Streptophyta</taxon>
        <taxon>Embryophyta</taxon>
        <taxon>Tracheophyta</taxon>
        <taxon>Spermatophyta</taxon>
        <taxon>Magnoliopsida</taxon>
        <taxon>eudicotyledons</taxon>
        <taxon>Gunneridae</taxon>
        <taxon>Pentapetalae</taxon>
        <taxon>rosids</taxon>
        <taxon>fabids</taxon>
        <taxon>Malpighiales</taxon>
        <taxon>Rhizophoraceae</taxon>
        <taxon>Rhizophora</taxon>
    </lineage>
</organism>
<protein>
    <submittedName>
        <fullName evidence="1">MLO-like protein</fullName>
    </submittedName>
</protein>
<accession>A0A2P2JVR3</accession>
<name>A0A2P2JVR3_RHIMU</name>
<dbReference type="EMBL" id="GGEC01017058">
    <property type="protein sequence ID" value="MBW97541.1"/>
    <property type="molecule type" value="Transcribed_RNA"/>
</dbReference>
<reference evidence="1" key="1">
    <citation type="submission" date="2018-02" db="EMBL/GenBank/DDBJ databases">
        <title>Rhizophora mucronata_Transcriptome.</title>
        <authorList>
            <person name="Meera S.P."/>
            <person name="Sreeshan A."/>
            <person name="Augustine A."/>
        </authorList>
    </citation>
    <scope>NUCLEOTIDE SEQUENCE</scope>
    <source>
        <tissue evidence="1">Leaf</tissue>
    </source>
</reference>
<sequence length="41" mass="4835">MDDDENKHQTMKLFEAFRRCKRFIALRAIIALSDVCQVPSH</sequence>
<dbReference type="AlphaFoldDB" id="A0A2P2JVR3"/>
<proteinExistence type="predicted"/>